<name>A0A9D2ZT27_9MICC</name>
<dbReference type="EMBL" id="DWUS01000157">
    <property type="protein sequence ID" value="HJD51562.1"/>
    <property type="molecule type" value="Genomic_DNA"/>
</dbReference>
<dbReference type="AlphaFoldDB" id="A0A9D2ZT27"/>
<proteinExistence type="predicted"/>
<reference evidence="1" key="1">
    <citation type="journal article" date="2021" name="PeerJ">
        <title>Extensive microbial diversity within the chicken gut microbiome revealed by metagenomics and culture.</title>
        <authorList>
            <person name="Gilroy R."/>
            <person name="Ravi A."/>
            <person name="Getino M."/>
            <person name="Pursley I."/>
            <person name="Horton D.L."/>
            <person name="Alikhan N.F."/>
            <person name="Baker D."/>
            <person name="Gharbi K."/>
            <person name="Hall N."/>
            <person name="Watson M."/>
            <person name="Adriaenssens E.M."/>
            <person name="Foster-Nyarko E."/>
            <person name="Jarju S."/>
            <person name="Secka A."/>
            <person name="Antonio M."/>
            <person name="Oren A."/>
            <person name="Chaudhuri R.R."/>
            <person name="La Ragione R."/>
            <person name="Hildebrand F."/>
            <person name="Pallen M.J."/>
        </authorList>
    </citation>
    <scope>NUCLEOTIDE SEQUENCE</scope>
    <source>
        <strain evidence="1">ChiHjej10B9-4811</strain>
    </source>
</reference>
<accession>A0A9D2ZT27</accession>
<reference evidence="1" key="2">
    <citation type="submission" date="2021-04" db="EMBL/GenBank/DDBJ databases">
        <authorList>
            <person name="Gilroy R."/>
        </authorList>
    </citation>
    <scope>NUCLEOTIDE SEQUENCE</scope>
    <source>
        <strain evidence="1">ChiHjej10B9-4811</strain>
    </source>
</reference>
<evidence type="ECO:0000313" key="1">
    <source>
        <dbReference type="EMBL" id="HJD51562.1"/>
    </source>
</evidence>
<organism evidence="1 2">
    <name type="scientific">Candidatus Rothia avistercoris</name>
    <dbReference type="NCBI Taxonomy" id="2840479"/>
    <lineage>
        <taxon>Bacteria</taxon>
        <taxon>Bacillati</taxon>
        <taxon>Actinomycetota</taxon>
        <taxon>Actinomycetes</taxon>
        <taxon>Micrococcales</taxon>
        <taxon>Micrococcaceae</taxon>
        <taxon>Rothia</taxon>
    </lineage>
</organism>
<comment type="caution">
    <text evidence="1">The sequence shown here is derived from an EMBL/GenBank/DDBJ whole genome shotgun (WGS) entry which is preliminary data.</text>
</comment>
<protein>
    <submittedName>
        <fullName evidence="1">Uncharacterized protein</fullName>
    </submittedName>
</protein>
<sequence>MFADFNAQFTGSSEQVNVGGYLCRSYMPLETRFMGRTVSCEGNGNRLEAMTDYRLGGIPIGDPKPYTQTSMTGHFSITAQAHGVSCSLGEGNHLACVKPSGDNTNLVITLGQNGALVQDASKESVVNTDVAALPVGYSINTEKASCLNDGTYLVCSTGTASFKMNATEFIEF</sequence>
<evidence type="ECO:0000313" key="2">
    <source>
        <dbReference type="Proteomes" id="UP000823908"/>
    </source>
</evidence>
<gene>
    <name evidence="1" type="ORF">H9908_06830</name>
</gene>
<dbReference type="Proteomes" id="UP000823908">
    <property type="component" value="Unassembled WGS sequence"/>
</dbReference>